<protein>
    <recommendedName>
        <fullName evidence="2">histidine kinase</fullName>
        <ecNumber evidence="2">2.7.13.3</ecNumber>
    </recommendedName>
</protein>
<proteinExistence type="predicted"/>
<dbReference type="InterPro" id="IPR005467">
    <property type="entry name" value="His_kinase_dom"/>
</dbReference>
<dbReference type="Gene3D" id="2.60.40.2380">
    <property type="match status" value="1"/>
</dbReference>
<dbReference type="Pfam" id="PF07696">
    <property type="entry name" value="7TMR-DISMED2"/>
    <property type="match status" value="1"/>
</dbReference>
<keyword evidence="7" id="KW-1185">Reference proteome</keyword>
<evidence type="ECO:0000256" key="1">
    <source>
        <dbReference type="ARBA" id="ARBA00000085"/>
    </source>
</evidence>
<accession>A0A7R6R390</accession>
<keyword evidence="4" id="KW-1133">Transmembrane helix</keyword>
<sequence length="589" mass="66819">MTLAEAQRAPETPFANKYFTQGFSQSTFWLRLHIDPAAITKPLASNRLIIRIRPPIQDQIQLFDPLHKDDEARLTGDYFDWETDEYQSLNLNYVIPVGQAPRDVWLRLRTNQSTLTVIEVMTVDEVRAADRRQEMGAIMYLAMLVICMGWGVLSFIIQRDRLVGMYIGRELLAIIYGLVMLGYFRALTSGWLPAAWLDPISNTLICLFVTYVIWFDSQLIRQFKPNPWLYRATLSLMLALPVEWALQLMGKAHLAIMLNSYIVFAAILLVFITALSTRAWRETRNAAADQKPVISKTLLVGTYVVILIAVLFNRLPAVGLVPMQEGLLYLNLVYALVSSVMMMILVLVRAYRLNQRQQNAQKHLEMAQLEIAREQARRVEQSNFLKMLAHEMKTPLSVVRMAVGSEYPSPRINDMADRAVRDMNGIIERLLQVEKLHDDQLSIQAAPFDLIKMVYQLQAALPNANRLQIEAPAALRMESDARFVQIILSNLIDNAVKYSPSDSVIVLKLGQTRDAALLRIENDIGAIDAPDPNCVFDKYYRSERAQAFTGSGLGLYLVKVLADMLSGQVRCILLGQRICFELVLPLANK</sequence>
<evidence type="ECO:0000259" key="5">
    <source>
        <dbReference type="PROSITE" id="PS50109"/>
    </source>
</evidence>
<evidence type="ECO:0000313" key="7">
    <source>
        <dbReference type="Proteomes" id="UP000463961"/>
    </source>
</evidence>
<dbReference type="GO" id="GO:0000155">
    <property type="term" value="F:phosphorelay sensor kinase activity"/>
    <property type="evidence" value="ECO:0007669"/>
    <property type="project" value="InterPro"/>
</dbReference>
<dbReference type="EC" id="2.7.13.3" evidence="2"/>
<evidence type="ECO:0000313" key="6">
    <source>
        <dbReference type="EMBL" id="BBU70020.1"/>
    </source>
</evidence>
<keyword evidence="3" id="KW-0597">Phosphoprotein</keyword>
<feature type="transmembrane region" description="Helical" evidence="4">
    <location>
        <begin position="137"/>
        <end position="157"/>
    </location>
</feature>
<dbReference type="SMART" id="SM00387">
    <property type="entry name" value="HATPase_c"/>
    <property type="match status" value="1"/>
</dbReference>
<evidence type="ECO:0000256" key="2">
    <source>
        <dbReference type="ARBA" id="ARBA00012438"/>
    </source>
</evidence>
<dbReference type="Proteomes" id="UP000463961">
    <property type="component" value="Chromosome"/>
</dbReference>
<dbReference type="InterPro" id="IPR036890">
    <property type="entry name" value="HATPase_C_sf"/>
</dbReference>
<dbReference type="InterPro" id="IPR011622">
    <property type="entry name" value="7TMR_DISM_rcpt_extracell_dom2"/>
</dbReference>
<feature type="transmembrane region" description="Helical" evidence="4">
    <location>
        <begin position="252"/>
        <end position="276"/>
    </location>
</feature>
<keyword evidence="4" id="KW-0812">Transmembrane</keyword>
<reference evidence="7" key="1">
    <citation type="submission" date="2020-01" db="EMBL/GenBank/DDBJ databases">
        <title>Phosphoaccumulans saitamaens gen. nov., sp. nov., a polyphosphate accumulating bacterium isolated from surface river water.</title>
        <authorList>
            <person name="Watanabe K."/>
            <person name="Suda W."/>
        </authorList>
    </citation>
    <scope>NUCLEOTIDE SEQUENCE [LARGE SCALE GENOMIC DNA]</scope>
    <source>
        <strain evidence="7">ICHIAU1</strain>
    </source>
</reference>
<dbReference type="AlphaFoldDB" id="A0A7R6R390"/>
<feature type="domain" description="Histidine kinase" evidence="5">
    <location>
        <begin position="387"/>
        <end position="588"/>
    </location>
</feature>
<feature type="transmembrane region" description="Helical" evidence="4">
    <location>
        <begin position="327"/>
        <end position="348"/>
    </location>
</feature>
<gene>
    <name evidence="6" type="ORF">ICHIAU1_23030</name>
</gene>
<dbReference type="PANTHER" id="PTHR43547">
    <property type="entry name" value="TWO-COMPONENT HISTIDINE KINASE"/>
    <property type="match status" value="1"/>
</dbReference>
<keyword evidence="4" id="KW-0472">Membrane</keyword>
<dbReference type="CDD" id="cd00075">
    <property type="entry name" value="HATPase"/>
    <property type="match status" value="1"/>
</dbReference>
<feature type="transmembrane region" description="Helical" evidence="4">
    <location>
        <begin position="297"/>
        <end position="315"/>
    </location>
</feature>
<evidence type="ECO:0000256" key="3">
    <source>
        <dbReference type="ARBA" id="ARBA00022553"/>
    </source>
</evidence>
<name>A0A7R6R390_9RHOO</name>
<dbReference type="InterPro" id="IPR036097">
    <property type="entry name" value="HisK_dim/P_sf"/>
</dbReference>
<dbReference type="SMART" id="SM00388">
    <property type="entry name" value="HisKA"/>
    <property type="match status" value="1"/>
</dbReference>
<dbReference type="EMBL" id="AP022345">
    <property type="protein sequence ID" value="BBU70020.1"/>
    <property type="molecule type" value="Genomic_DNA"/>
</dbReference>
<dbReference type="Pfam" id="PF02518">
    <property type="entry name" value="HATPase_c"/>
    <property type="match status" value="1"/>
</dbReference>
<feature type="transmembrane region" description="Helical" evidence="4">
    <location>
        <begin position="169"/>
        <end position="187"/>
    </location>
</feature>
<evidence type="ECO:0000256" key="4">
    <source>
        <dbReference type="SAM" id="Phobius"/>
    </source>
</evidence>
<dbReference type="InterPro" id="IPR003594">
    <property type="entry name" value="HATPase_dom"/>
</dbReference>
<feature type="transmembrane region" description="Helical" evidence="4">
    <location>
        <begin position="228"/>
        <end position="246"/>
    </location>
</feature>
<dbReference type="InterPro" id="IPR003661">
    <property type="entry name" value="HisK_dim/P_dom"/>
</dbReference>
<feature type="transmembrane region" description="Helical" evidence="4">
    <location>
        <begin position="199"/>
        <end position="216"/>
    </location>
</feature>
<dbReference type="SUPFAM" id="SSF47384">
    <property type="entry name" value="Homodimeric domain of signal transducing histidine kinase"/>
    <property type="match status" value="1"/>
</dbReference>
<dbReference type="CDD" id="cd00082">
    <property type="entry name" value="HisKA"/>
    <property type="match status" value="1"/>
</dbReference>
<organism evidence="6 7">
    <name type="scientific">Fluviibacter phosphoraccumulans</name>
    <dbReference type="NCBI Taxonomy" id="1751046"/>
    <lineage>
        <taxon>Bacteria</taxon>
        <taxon>Pseudomonadati</taxon>
        <taxon>Pseudomonadota</taxon>
        <taxon>Betaproteobacteria</taxon>
        <taxon>Rhodocyclales</taxon>
        <taxon>Fluviibacteraceae</taxon>
        <taxon>Fluviibacter</taxon>
    </lineage>
</organism>
<dbReference type="Pfam" id="PF00512">
    <property type="entry name" value="HisKA"/>
    <property type="match status" value="1"/>
</dbReference>
<dbReference type="Gene3D" id="1.10.287.130">
    <property type="match status" value="1"/>
</dbReference>
<dbReference type="Gene3D" id="3.30.565.10">
    <property type="entry name" value="Histidine kinase-like ATPase, C-terminal domain"/>
    <property type="match status" value="1"/>
</dbReference>
<comment type="catalytic activity">
    <reaction evidence="1">
        <text>ATP + protein L-histidine = ADP + protein N-phospho-L-histidine.</text>
        <dbReference type="EC" id="2.7.13.3"/>
    </reaction>
</comment>
<dbReference type="PANTHER" id="PTHR43547:SF2">
    <property type="entry name" value="HYBRID SIGNAL TRANSDUCTION HISTIDINE KINASE C"/>
    <property type="match status" value="1"/>
</dbReference>
<dbReference type="SUPFAM" id="SSF55874">
    <property type="entry name" value="ATPase domain of HSP90 chaperone/DNA topoisomerase II/histidine kinase"/>
    <property type="match status" value="1"/>
</dbReference>
<dbReference type="PROSITE" id="PS50109">
    <property type="entry name" value="HIS_KIN"/>
    <property type="match status" value="1"/>
</dbReference>